<feature type="compositionally biased region" description="Basic and acidic residues" evidence="1">
    <location>
        <begin position="313"/>
        <end position="342"/>
    </location>
</feature>
<evidence type="ECO:0000313" key="3">
    <source>
        <dbReference type="Proteomes" id="UP000499080"/>
    </source>
</evidence>
<reference evidence="2 3" key="1">
    <citation type="journal article" date="2019" name="Sci. Rep.">
        <title>Orb-weaving spider Araneus ventricosus genome elucidates the spidroin gene catalogue.</title>
        <authorList>
            <person name="Kono N."/>
            <person name="Nakamura H."/>
            <person name="Ohtoshi R."/>
            <person name="Moran D.A.P."/>
            <person name="Shinohara A."/>
            <person name="Yoshida Y."/>
            <person name="Fujiwara M."/>
            <person name="Mori M."/>
            <person name="Tomita M."/>
            <person name="Arakawa K."/>
        </authorList>
    </citation>
    <scope>NUCLEOTIDE SEQUENCE [LARGE SCALE GENOMIC DNA]</scope>
</reference>
<evidence type="ECO:0000313" key="2">
    <source>
        <dbReference type="EMBL" id="GBO10421.1"/>
    </source>
</evidence>
<keyword evidence="3" id="KW-1185">Reference proteome</keyword>
<name>A0A4Y2UEI6_ARAVE</name>
<protein>
    <submittedName>
        <fullName evidence="2">Uncharacterized protein</fullName>
    </submittedName>
</protein>
<comment type="caution">
    <text evidence="2">The sequence shown here is derived from an EMBL/GenBank/DDBJ whole genome shotgun (WGS) entry which is preliminary data.</text>
</comment>
<sequence length="359" mass="41759">MASKSKIRKNQSIVEGRIIDLQRFAYDVFSYSALKFDIPESCIRRWEGEENDYGCSDFILVLSRIFLKYQITQRNLWHSSFKSRYGSNKFESFENIRQILQQVLQLSIKKAAGCVLHEVVISLSVINEIIIFLYSEDCNLYLKELARFWLLYLAPIKQKFEKAGGLAELYKIYNMPKYDSVDVFYNEFIPGFCFPYDDARVLSCLDDIFHVESDRYFRELSEDLPENERFEYYLVMHKTVWRDSKHLIVSQHRKRVNMALEATARVKTSGIDIPENTGLGIPQHEEMLPDVGVSVDADATLLQNLPGASCQEPARECRGSSSQDKRQKWKSDSRSRVEKDFGKLNLDSSESKHSTQKKK</sequence>
<dbReference type="AlphaFoldDB" id="A0A4Y2UEI6"/>
<feature type="region of interest" description="Disordered" evidence="1">
    <location>
        <begin position="310"/>
        <end position="359"/>
    </location>
</feature>
<evidence type="ECO:0000256" key="1">
    <source>
        <dbReference type="SAM" id="MobiDB-lite"/>
    </source>
</evidence>
<proteinExistence type="predicted"/>
<gene>
    <name evidence="2" type="ORF">AVEN_193292_1</name>
</gene>
<dbReference type="EMBL" id="BGPR01035539">
    <property type="protein sequence ID" value="GBO10421.1"/>
    <property type="molecule type" value="Genomic_DNA"/>
</dbReference>
<dbReference type="Proteomes" id="UP000499080">
    <property type="component" value="Unassembled WGS sequence"/>
</dbReference>
<organism evidence="2 3">
    <name type="scientific">Araneus ventricosus</name>
    <name type="common">Orbweaver spider</name>
    <name type="synonym">Epeira ventricosa</name>
    <dbReference type="NCBI Taxonomy" id="182803"/>
    <lineage>
        <taxon>Eukaryota</taxon>
        <taxon>Metazoa</taxon>
        <taxon>Ecdysozoa</taxon>
        <taxon>Arthropoda</taxon>
        <taxon>Chelicerata</taxon>
        <taxon>Arachnida</taxon>
        <taxon>Araneae</taxon>
        <taxon>Araneomorphae</taxon>
        <taxon>Entelegynae</taxon>
        <taxon>Araneoidea</taxon>
        <taxon>Araneidae</taxon>
        <taxon>Araneus</taxon>
    </lineage>
</organism>
<accession>A0A4Y2UEI6</accession>